<dbReference type="Pfam" id="PF00589">
    <property type="entry name" value="Phage_integrase"/>
    <property type="match status" value="1"/>
</dbReference>
<keyword evidence="2" id="KW-0229">DNA integration</keyword>
<dbReference type="Proteomes" id="UP000290287">
    <property type="component" value="Unassembled WGS sequence"/>
</dbReference>
<proteinExistence type="inferred from homology"/>
<feature type="domain" description="Tyr recombinase" evidence="6">
    <location>
        <begin position="237"/>
        <end position="408"/>
    </location>
</feature>
<comment type="caution">
    <text evidence="8">The sequence shown here is derived from an EMBL/GenBank/DDBJ whole genome shotgun (WGS) entry which is preliminary data.</text>
</comment>
<gene>
    <name evidence="8" type="ORF">CS022_09860</name>
</gene>
<dbReference type="SUPFAM" id="SSF56349">
    <property type="entry name" value="DNA breaking-rejoining enzymes"/>
    <property type="match status" value="1"/>
</dbReference>
<keyword evidence="3 5" id="KW-0238">DNA-binding</keyword>
<evidence type="ECO:0000256" key="3">
    <source>
        <dbReference type="ARBA" id="ARBA00023125"/>
    </source>
</evidence>
<dbReference type="GO" id="GO:0006310">
    <property type="term" value="P:DNA recombination"/>
    <property type="evidence" value="ECO:0007669"/>
    <property type="project" value="UniProtKB-KW"/>
</dbReference>
<dbReference type="PROSITE" id="PS51900">
    <property type="entry name" value="CB"/>
    <property type="match status" value="1"/>
</dbReference>
<evidence type="ECO:0000256" key="4">
    <source>
        <dbReference type="ARBA" id="ARBA00023172"/>
    </source>
</evidence>
<dbReference type="PROSITE" id="PS51898">
    <property type="entry name" value="TYR_RECOMBINASE"/>
    <property type="match status" value="1"/>
</dbReference>
<feature type="domain" description="Core-binding (CB)" evidence="7">
    <location>
        <begin position="103"/>
        <end position="183"/>
    </location>
</feature>
<evidence type="ECO:0000256" key="1">
    <source>
        <dbReference type="ARBA" id="ARBA00008857"/>
    </source>
</evidence>
<dbReference type="InterPro" id="IPR010998">
    <property type="entry name" value="Integrase_recombinase_N"/>
</dbReference>
<accession>A0A4Q0YRM2</accession>
<dbReference type="GO" id="GO:0003677">
    <property type="term" value="F:DNA binding"/>
    <property type="evidence" value="ECO:0007669"/>
    <property type="project" value="UniProtKB-UniRule"/>
</dbReference>
<organism evidence="8 9">
    <name type="scientific">Veronia nyctiphanis</name>
    <dbReference type="NCBI Taxonomy" id="1278244"/>
    <lineage>
        <taxon>Bacteria</taxon>
        <taxon>Pseudomonadati</taxon>
        <taxon>Pseudomonadota</taxon>
        <taxon>Gammaproteobacteria</taxon>
        <taxon>Vibrionales</taxon>
        <taxon>Vibrionaceae</taxon>
        <taxon>Veronia</taxon>
    </lineage>
</organism>
<dbReference type="PANTHER" id="PTHR30629">
    <property type="entry name" value="PROPHAGE INTEGRASE"/>
    <property type="match status" value="1"/>
</dbReference>
<dbReference type="Gene3D" id="1.10.443.10">
    <property type="entry name" value="Intergrase catalytic core"/>
    <property type="match status" value="1"/>
</dbReference>
<dbReference type="Gene3D" id="1.10.150.130">
    <property type="match status" value="1"/>
</dbReference>
<dbReference type="EMBL" id="PEIB01000010">
    <property type="protein sequence ID" value="RXJ73295.1"/>
    <property type="molecule type" value="Genomic_DNA"/>
</dbReference>
<dbReference type="InterPro" id="IPR038488">
    <property type="entry name" value="Integrase_DNA-bd_sf"/>
</dbReference>
<evidence type="ECO:0000256" key="5">
    <source>
        <dbReference type="PROSITE-ProRule" id="PRU01248"/>
    </source>
</evidence>
<keyword evidence="4" id="KW-0233">DNA recombination</keyword>
<dbReference type="PANTHER" id="PTHR30629:SF2">
    <property type="entry name" value="PROPHAGE INTEGRASE INTS-RELATED"/>
    <property type="match status" value="1"/>
</dbReference>
<keyword evidence="9" id="KW-1185">Reference proteome</keyword>
<dbReference type="InterPro" id="IPR013762">
    <property type="entry name" value="Integrase-like_cat_sf"/>
</dbReference>
<comment type="similarity">
    <text evidence="1">Belongs to the 'phage' integrase family.</text>
</comment>
<dbReference type="InterPro" id="IPR025166">
    <property type="entry name" value="Integrase_DNA_bind_dom"/>
</dbReference>
<dbReference type="InterPro" id="IPR011010">
    <property type="entry name" value="DNA_brk_join_enz"/>
</dbReference>
<dbReference type="Pfam" id="PF13356">
    <property type="entry name" value="Arm-DNA-bind_3"/>
    <property type="match status" value="1"/>
</dbReference>
<dbReference type="InterPro" id="IPR044068">
    <property type="entry name" value="CB"/>
</dbReference>
<dbReference type="Gene3D" id="3.30.160.390">
    <property type="entry name" value="Integrase, DNA-binding domain"/>
    <property type="match status" value="1"/>
</dbReference>
<dbReference type="InterPro" id="IPR050808">
    <property type="entry name" value="Phage_Integrase"/>
</dbReference>
<dbReference type="OrthoDB" id="9795573at2"/>
<dbReference type="GO" id="GO:0015074">
    <property type="term" value="P:DNA integration"/>
    <property type="evidence" value="ECO:0007669"/>
    <property type="project" value="UniProtKB-KW"/>
</dbReference>
<evidence type="ECO:0000256" key="2">
    <source>
        <dbReference type="ARBA" id="ARBA00022908"/>
    </source>
</evidence>
<dbReference type="InterPro" id="IPR002104">
    <property type="entry name" value="Integrase_catalytic"/>
</dbReference>
<evidence type="ECO:0000313" key="8">
    <source>
        <dbReference type="EMBL" id="RXJ73295.1"/>
    </source>
</evidence>
<dbReference type="AlphaFoldDB" id="A0A4Q0YRM2"/>
<sequence>MAIKKKITATSIKQLVPEDKRLNDTEIPGFHARIQATGRVIYYLYYRIDGKQVNFKIGPASDLTPAQARDLAREKIGEVAKGNDVHEVKKATKQETLRRKHLKFSVFLEDRYLPYLKTRNPKTAMRTVNHLRSRFSFLMEKDLDQITAWEIEKWRSDERKLGKAPATINYTVNTLKGALSRAVEWGLIASHELSKVKTIKSDNTRVRYLNEQEEKRLRHALKQRDINIRHARQSANEHREKRRYETLPDLTDITFVDYFEPLVILAMNTGLRRGELLQLAWSDISLTQKYLTVRAGNAKSKSGRTVPLNNEAFETLSEWRKQNPDNSYVFQGKTGVPLTDVKKPWATVLDIALIDSFNFHDLRHHFASKLVMAGVDLNTVRELLGHSDLKMTLRYAHLAPEHKAAAVNLIG</sequence>
<protein>
    <submittedName>
        <fullName evidence="8">Integrase</fullName>
    </submittedName>
</protein>
<dbReference type="RefSeq" id="WP_129122133.1">
    <property type="nucleotide sequence ID" value="NZ_PEIB01000010.1"/>
</dbReference>
<evidence type="ECO:0000259" key="6">
    <source>
        <dbReference type="PROSITE" id="PS51898"/>
    </source>
</evidence>
<evidence type="ECO:0000313" key="9">
    <source>
        <dbReference type="Proteomes" id="UP000290287"/>
    </source>
</evidence>
<dbReference type="CDD" id="cd00796">
    <property type="entry name" value="INT_Rci_Hp1_C"/>
    <property type="match status" value="1"/>
</dbReference>
<reference evidence="8 9" key="1">
    <citation type="submission" date="2017-10" db="EMBL/GenBank/DDBJ databases">
        <title>Nyctiphanis sp. nov., isolated from the stomach of the euphausiid Nyctiphanes simplex (Hansen, 1911) in the Gulf of California.</title>
        <authorList>
            <person name="Gomez-Gil B."/>
            <person name="Aguilar-Mendez M."/>
            <person name="Lopez-Cortes A."/>
            <person name="Gomez-Gutierrez J."/>
            <person name="Roque A."/>
            <person name="Lang E."/>
            <person name="Gonzalez-Castillo A."/>
        </authorList>
    </citation>
    <scope>NUCLEOTIDE SEQUENCE [LARGE SCALE GENOMIC DNA]</scope>
    <source>
        <strain evidence="8 9">CAIM 600</strain>
    </source>
</reference>
<evidence type="ECO:0000259" key="7">
    <source>
        <dbReference type="PROSITE" id="PS51900"/>
    </source>
</evidence>
<name>A0A4Q0YRM2_9GAMM</name>